<comment type="caution">
    <text evidence="1">The sequence shown here is derived from an EMBL/GenBank/DDBJ whole genome shotgun (WGS) entry which is preliminary data.</text>
</comment>
<proteinExistence type="predicted"/>
<sequence length="87" mass="10226">MKLVSCAAVEGSQRQSKDIIYMERRRRSTATTAVKADRRTATTVRGDRSGKRWRWRRRRRRRTTDSFFEGQIANVEELNDLVLALLL</sequence>
<accession>A0ACB9BAF4</accession>
<dbReference type="Proteomes" id="UP001055879">
    <property type="component" value="Linkage Group LG06"/>
</dbReference>
<name>A0ACB9BAF4_ARCLA</name>
<evidence type="ECO:0000313" key="1">
    <source>
        <dbReference type="EMBL" id="KAI3719387.1"/>
    </source>
</evidence>
<keyword evidence="2" id="KW-1185">Reference proteome</keyword>
<gene>
    <name evidence="1" type="ORF">L6452_20284</name>
</gene>
<reference evidence="2" key="1">
    <citation type="journal article" date="2022" name="Mol. Ecol. Resour.">
        <title>The genomes of chicory, endive, great burdock and yacon provide insights into Asteraceae palaeo-polyploidization history and plant inulin production.</title>
        <authorList>
            <person name="Fan W."/>
            <person name="Wang S."/>
            <person name="Wang H."/>
            <person name="Wang A."/>
            <person name="Jiang F."/>
            <person name="Liu H."/>
            <person name="Zhao H."/>
            <person name="Xu D."/>
            <person name="Zhang Y."/>
        </authorList>
    </citation>
    <scope>NUCLEOTIDE SEQUENCE [LARGE SCALE GENOMIC DNA]</scope>
    <source>
        <strain evidence="2">cv. Niubang</strain>
    </source>
</reference>
<reference evidence="1 2" key="2">
    <citation type="journal article" date="2022" name="Mol. Ecol. Resour.">
        <title>The genomes of chicory, endive, great burdock and yacon provide insights into Asteraceae paleo-polyploidization history and plant inulin production.</title>
        <authorList>
            <person name="Fan W."/>
            <person name="Wang S."/>
            <person name="Wang H."/>
            <person name="Wang A."/>
            <person name="Jiang F."/>
            <person name="Liu H."/>
            <person name="Zhao H."/>
            <person name="Xu D."/>
            <person name="Zhang Y."/>
        </authorList>
    </citation>
    <scope>NUCLEOTIDE SEQUENCE [LARGE SCALE GENOMIC DNA]</scope>
    <source>
        <strain evidence="2">cv. Niubang</strain>
    </source>
</reference>
<organism evidence="1 2">
    <name type="scientific">Arctium lappa</name>
    <name type="common">Greater burdock</name>
    <name type="synonym">Lappa major</name>
    <dbReference type="NCBI Taxonomy" id="4217"/>
    <lineage>
        <taxon>Eukaryota</taxon>
        <taxon>Viridiplantae</taxon>
        <taxon>Streptophyta</taxon>
        <taxon>Embryophyta</taxon>
        <taxon>Tracheophyta</taxon>
        <taxon>Spermatophyta</taxon>
        <taxon>Magnoliopsida</taxon>
        <taxon>eudicotyledons</taxon>
        <taxon>Gunneridae</taxon>
        <taxon>Pentapetalae</taxon>
        <taxon>asterids</taxon>
        <taxon>campanulids</taxon>
        <taxon>Asterales</taxon>
        <taxon>Asteraceae</taxon>
        <taxon>Carduoideae</taxon>
        <taxon>Cardueae</taxon>
        <taxon>Arctiinae</taxon>
        <taxon>Arctium</taxon>
    </lineage>
</organism>
<dbReference type="EMBL" id="CM042052">
    <property type="protein sequence ID" value="KAI3719387.1"/>
    <property type="molecule type" value="Genomic_DNA"/>
</dbReference>
<protein>
    <submittedName>
        <fullName evidence="1">Uncharacterized protein</fullName>
    </submittedName>
</protein>
<evidence type="ECO:0000313" key="2">
    <source>
        <dbReference type="Proteomes" id="UP001055879"/>
    </source>
</evidence>